<keyword evidence="5" id="KW-1185">Reference proteome</keyword>
<comment type="caution">
    <text evidence="4">The sequence shown here is derived from an EMBL/GenBank/DDBJ whole genome shotgun (WGS) entry which is preliminary data.</text>
</comment>
<dbReference type="InterPro" id="IPR001283">
    <property type="entry name" value="CRISP-related"/>
</dbReference>
<keyword evidence="2" id="KW-0732">Signal</keyword>
<dbReference type="Gene3D" id="3.40.33.10">
    <property type="entry name" value="CAP"/>
    <property type="match status" value="1"/>
</dbReference>
<dbReference type="EMBL" id="BMAT01005156">
    <property type="protein sequence ID" value="GFR88451.1"/>
    <property type="molecule type" value="Genomic_DNA"/>
</dbReference>
<dbReference type="InterPro" id="IPR003582">
    <property type="entry name" value="ShKT_dom"/>
</dbReference>
<dbReference type="SMART" id="SM00198">
    <property type="entry name" value="SCP"/>
    <property type="match status" value="1"/>
</dbReference>
<feature type="disulfide bond" evidence="1">
    <location>
        <begin position="198"/>
        <end position="232"/>
    </location>
</feature>
<feature type="domain" description="ShKT" evidence="3">
    <location>
        <begin position="198"/>
        <end position="232"/>
    </location>
</feature>
<protein>
    <submittedName>
        <fullName evidence="4">Cysteine-rich venom protein</fullName>
    </submittedName>
</protein>
<sequence>MLTKATFLLLAACAVSVAIVGGSEWNQATRNQILEIHNEYRRNEGGCQINKLEYDMALEAQARTWAEGCWFKHEMVKGRGENLAYSTWQHPEQQLITDAAAGWFKEKEDFSRGQYGCQRSCHYTQLVWHSTQKVGCWSTRCPRLRGSTARNAWYFVCFYTPMGNMIGEEPYKLHCDTPCHPGQSHEGGLCVGEAVVPCTNGSPSCDSWARRGECQRNPNYMLTNCRKACHVCK</sequence>
<feature type="signal peptide" evidence="2">
    <location>
        <begin position="1"/>
        <end position="22"/>
    </location>
</feature>
<name>A0AAV4GSZ4_9GAST</name>
<dbReference type="Pfam" id="PF01549">
    <property type="entry name" value="ShK"/>
    <property type="match status" value="1"/>
</dbReference>
<dbReference type="Proteomes" id="UP000762676">
    <property type="component" value="Unassembled WGS sequence"/>
</dbReference>
<keyword evidence="1" id="KW-1015">Disulfide bond</keyword>
<dbReference type="Pfam" id="PF00188">
    <property type="entry name" value="CAP"/>
    <property type="match status" value="1"/>
</dbReference>
<dbReference type="SMART" id="SM00254">
    <property type="entry name" value="ShKT"/>
    <property type="match status" value="1"/>
</dbReference>
<dbReference type="InterPro" id="IPR014044">
    <property type="entry name" value="CAP_dom"/>
</dbReference>
<proteinExistence type="predicted"/>
<dbReference type="InterPro" id="IPR035940">
    <property type="entry name" value="CAP_sf"/>
</dbReference>
<feature type="chain" id="PRO_5043573648" evidence="2">
    <location>
        <begin position="23"/>
        <end position="233"/>
    </location>
</feature>
<evidence type="ECO:0000256" key="1">
    <source>
        <dbReference type="PROSITE-ProRule" id="PRU01005"/>
    </source>
</evidence>
<gene>
    <name evidence="4" type="ORF">ElyMa_002518200</name>
</gene>
<dbReference type="AlphaFoldDB" id="A0AAV4GSZ4"/>
<organism evidence="4 5">
    <name type="scientific">Elysia marginata</name>
    <dbReference type="NCBI Taxonomy" id="1093978"/>
    <lineage>
        <taxon>Eukaryota</taxon>
        <taxon>Metazoa</taxon>
        <taxon>Spiralia</taxon>
        <taxon>Lophotrochozoa</taxon>
        <taxon>Mollusca</taxon>
        <taxon>Gastropoda</taxon>
        <taxon>Heterobranchia</taxon>
        <taxon>Euthyneura</taxon>
        <taxon>Panpulmonata</taxon>
        <taxon>Sacoglossa</taxon>
        <taxon>Placobranchoidea</taxon>
        <taxon>Plakobranchidae</taxon>
        <taxon>Elysia</taxon>
    </lineage>
</organism>
<dbReference type="PRINTS" id="PR00837">
    <property type="entry name" value="V5TPXLIKE"/>
</dbReference>
<evidence type="ECO:0000259" key="3">
    <source>
        <dbReference type="PROSITE" id="PS51670"/>
    </source>
</evidence>
<dbReference type="PROSITE" id="PS51670">
    <property type="entry name" value="SHKT"/>
    <property type="match status" value="1"/>
</dbReference>
<dbReference type="CDD" id="cd05380">
    <property type="entry name" value="CAP_euk"/>
    <property type="match status" value="1"/>
</dbReference>
<evidence type="ECO:0000313" key="4">
    <source>
        <dbReference type="EMBL" id="GFR88451.1"/>
    </source>
</evidence>
<accession>A0AAV4GSZ4</accession>
<reference evidence="4 5" key="1">
    <citation type="journal article" date="2021" name="Elife">
        <title>Chloroplast acquisition without the gene transfer in kleptoplastic sea slugs, Plakobranchus ocellatus.</title>
        <authorList>
            <person name="Maeda T."/>
            <person name="Takahashi S."/>
            <person name="Yoshida T."/>
            <person name="Shimamura S."/>
            <person name="Takaki Y."/>
            <person name="Nagai Y."/>
            <person name="Toyoda A."/>
            <person name="Suzuki Y."/>
            <person name="Arimoto A."/>
            <person name="Ishii H."/>
            <person name="Satoh N."/>
            <person name="Nishiyama T."/>
            <person name="Hasebe M."/>
            <person name="Maruyama T."/>
            <person name="Minagawa J."/>
            <person name="Obokata J."/>
            <person name="Shigenobu S."/>
        </authorList>
    </citation>
    <scope>NUCLEOTIDE SEQUENCE [LARGE SCALE GENOMIC DNA]</scope>
</reference>
<evidence type="ECO:0000313" key="5">
    <source>
        <dbReference type="Proteomes" id="UP000762676"/>
    </source>
</evidence>
<comment type="caution">
    <text evidence="1">Lacks conserved residue(s) required for the propagation of feature annotation.</text>
</comment>
<evidence type="ECO:0000256" key="2">
    <source>
        <dbReference type="SAM" id="SignalP"/>
    </source>
</evidence>
<dbReference type="SUPFAM" id="SSF55797">
    <property type="entry name" value="PR-1-like"/>
    <property type="match status" value="1"/>
</dbReference>
<dbReference type="PANTHER" id="PTHR10334">
    <property type="entry name" value="CYSTEINE-RICH SECRETORY PROTEIN-RELATED"/>
    <property type="match status" value="1"/>
</dbReference>